<dbReference type="InterPro" id="IPR012340">
    <property type="entry name" value="NA-bd_OB-fold"/>
</dbReference>
<evidence type="ECO:0000313" key="7">
    <source>
        <dbReference type="Proteomes" id="UP000193200"/>
    </source>
</evidence>
<dbReference type="InterPro" id="IPR002878">
    <property type="entry name" value="ChsH2_C"/>
</dbReference>
<evidence type="ECO:0008006" key="8">
    <source>
        <dbReference type="Google" id="ProtNLM"/>
    </source>
</evidence>
<keyword evidence="1" id="KW-0808">Transferase</keyword>
<evidence type="ECO:0000259" key="5">
    <source>
        <dbReference type="Pfam" id="PF12172"/>
    </source>
</evidence>
<dbReference type="SUPFAM" id="SSF50249">
    <property type="entry name" value="Nucleic acid-binding proteins"/>
    <property type="match status" value="1"/>
</dbReference>
<organism evidence="6 7">
    <name type="scientific">Oceanibacterium hippocampi</name>
    <dbReference type="NCBI Taxonomy" id="745714"/>
    <lineage>
        <taxon>Bacteria</taxon>
        <taxon>Pseudomonadati</taxon>
        <taxon>Pseudomonadota</taxon>
        <taxon>Alphaproteobacteria</taxon>
        <taxon>Sneathiellales</taxon>
        <taxon>Sneathiellaceae</taxon>
        <taxon>Oceanibacterium</taxon>
    </lineage>
</organism>
<evidence type="ECO:0000313" key="6">
    <source>
        <dbReference type="EMBL" id="SLN63863.1"/>
    </source>
</evidence>
<dbReference type="PANTHER" id="PTHR34069">
    <property type="entry name" value="3-OXOACYL-[ACYL-CARRIER-PROTEIN] SYNTHASE 3"/>
    <property type="match status" value="1"/>
</dbReference>
<protein>
    <recommendedName>
        <fullName evidence="8">3-hydroxy-3-methylglutaryl CoA synthase</fullName>
    </recommendedName>
</protein>
<evidence type="ECO:0000259" key="3">
    <source>
        <dbReference type="Pfam" id="PF01796"/>
    </source>
</evidence>
<dbReference type="GO" id="GO:0016746">
    <property type="term" value="F:acyltransferase activity"/>
    <property type="evidence" value="ECO:0007669"/>
    <property type="project" value="UniProtKB-KW"/>
</dbReference>
<evidence type="ECO:0000259" key="4">
    <source>
        <dbReference type="Pfam" id="PF08541"/>
    </source>
</evidence>
<sequence length="488" mass="52912">MIGLTAFGGYIPRLRLSRKSIAEANGWIQPGLRGLAKGERSICNWDEDAVTLAVEAARDCLSCESGGPLAAIYLGSTTLPFADRQNAGIVAAALDLDEDLSTIDITSSQRAGTAALVAALDAGGTTGNILVVASETRRTRAAAQQEMIFGDGAAAFTVGTDDVVAELLARHSTSVDFVDHYRGQNRDFDYNWEERWIRDEGYLKIMPRAISAALEKAGIDGGAVDVLIAPATLKRVPEKIAQMTGIAPEKLADPLDGAVGMTGCAHPLVLLSRALEDAAPGQVLVVASFGQGCDVLVFRATERIADRKPANGVTGYLARRREETNYNKFMSFNELVDREKGMRAELDNQTALTQLYRRRDMLFGLVGGECDACGTHQFPRSRVCVNPNCNKTNTQKPFRFADVPAKIMTWSADHLTYCPDPPLHYGMIQFDGGGRFLANFTDADVGGVAVGQDVRMMFRIKDFDNQRGFRRYFWKAAPVQAGEGAIDG</sequence>
<dbReference type="GO" id="GO:0044550">
    <property type="term" value="P:secondary metabolite biosynthetic process"/>
    <property type="evidence" value="ECO:0007669"/>
    <property type="project" value="TreeGrafter"/>
</dbReference>
<dbReference type="RefSeq" id="WP_085884202.1">
    <property type="nucleotide sequence ID" value="NZ_FWFR01000002.1"/>
</dbReference>
<dbReference type="InterPro" id="IPR016039">
    <property type="entry name" value="Thiolase-like"/>
</dbReference>
<feature type="domain" description="ChsH2 C-terminal OB-fold" evidence="3">
    <location>
        <begin position="407"/>
        <end position="459"/>
    </location>
</feature>
<name>A0A1Y5TMV7_9PROT</name>
<feature type="domain" description="ChsH2 rubredoxin-like zinc ribbon" evidence="5">
    <location>
        <begin position="365"/>
        <end position="389"/>
    </location>
</feature>
<dbReference type="OrthoDB" id="8771453at2"/>
<dbReference type="CDD" id="cd00827">
    <property type="entry name" value="init_cond_enzymes"/>
    <property type="match status" value="1"/>
</dbReference>
<dbReference type="SUPFAM" id="SSF53901">
    <property type="entry name" value="Thiolase-like"/>
    <property type="match status" value="2"/>
</dbReference>
<evidence type="ECO:0000256" key="1">
    <source>
        <dbReference type="ARBA" id="ARBA00022679"/>
    </source>
</evidence>
<dbReference type="InParanoid" id="A0A1Y5TMV7"/>
<proteinExistence type="predicted"/>
<dbReference type="InterPro" id="IPR013747">
    <property type="entry name" value="ACP_syn_III_C"/>
</dbReference>
<feature type="domain" description="Beta-ketoacyl-[acyl-carrier-protein] synthase III C-terminal" evidence="4">
    <location>
        <begin position="214"/>
        <end position="293"/>
    </location>
</feature>
<dbReference type="AlphaFoldDB" id="A0A1Y5TMV7"/>
<keyword evidence="7" id="KW-1185">Reference proteome</keyword>
<dbReference type="Pfam" id="PF08541">
    <property type="entry name" value="ACP_syn_III_C"/>
    <property type="match status" value="1"/>
</dbReference>
<dbReference type="InterPro" id="IPR022002">
    <property type="entry name" value="ChsH2_Znr"/>
</dbReference>
<accession>A0A1Y5TMV7</accession>
<dbReference type="Pfam" id="PF01796">
    <property type="entry name" value="OB_ChsH2_C"/>
    <property type="match status" value="1"/>
</dbReference>
<dbReference type="PANTHER" id="PTHR34069:SF2">
    <property type="entry name" value="BETA-KETOACYL-[ACYL-CARRIER-PROTEIN] SYNTHASE III"/>
    <property type="match status" value="1"/>
</dbReference>
<dbReference type="Pfam" id="PF12172">
    <property type="entry name" value="zf-ChsH2"/>
    <property type="match status" value="1"/>
</dbReference>
<keyword evidence="2" id="KW-0012">Acyltransferase</keyword>
<reference evidence="6 7" key="1">
    <citation type="submission" date="2017-03" db="EMBL/GenBank/DDBJ databases">
        <authorList>
            <person name="Afonso C.L."/>
            <person name="Miller P.J."/>
            <person name="Scott M.A."/>
            <person name="Spackman E."/>
            <person name="Goraichik I."/>
            <person name="Dimitrov K.M."/>
            <person name="Suarez D.L."/>
            <person name="Swayne D.E."/>
        </authorList>
    </citation>
    <scope>NUCLEOTIDE SEQUENCE [LARGE SCALE GENOMIC DNA]</scope>
    <source>
        <strain evidence="6 7">CECT 7691</strain>
    </source>
</reference>
<dbReference type="EMBL" id="FWFR01000002">
    <property type="protein sequence ID" value="SLN63863.1"/>
    <property type="molecule type" value="Genomic_DNA"/>
</dbReference>
<evidence type="ECO:0000256" key="2">
    <source>
        <dbReference type="ARBA" id="ARBA00023315"/>
    </source>
</evidence>
<dbReference type="Proteomes" id="UP000193200">
    <property type="component" value="Unassembled WGS sequence"/>
</dbReference>
<dbReference type="Gene3D" id="3.40.47.10">
    <property type="match status" value="2"/>
</dbReference>
<gene>
    <name evidence="6" type="ORF">OCH7691_02879</name>
</gene>